<evidence type="ECO:0000256" key="2">
    <source>
        <dbReference type="ARBA" id="ARBA00022827"/>
    </source>
</evidence>
<proteinExistence type="predicted"/>
<dbReference type="Gene3D" id="1.25.40.80">
    <property type="match status" value="1"/>
</dbReference>
<feature type="binding site" evidence="3">
    <location>
        <position position="30"/>
    </location>
    <ligand>
        <name>FAD</name>
        <dbReference type="ChEBI" id="CHEBI:57692"/>
    </ligand>
</feature>
<dbReference type="GO" id="GO:0071949">
    <property type="term" value="F:FAD binding"/>
    <property type="evidence" value="ECO:0007669"/>
    <property type="project" value="TreeGrafter"/>
</dbReference>
<evidence type="ECO:0000313" key="6">
    <source>
        <dbReference type="EMBL" id="TMM54076.1"/>
    </source>
</evidence>
<evidence type="ECO:0000259" key="5">
    <source>
        <dbReference type="Pfam" id="PF03441"/>
    </source>
</evidence>
<accession>A0A5S3PID8</accession>
<comment type="caution">
    <text evidence="6">The sequence shown here is derived from an EMBL/GenBank/DDBJ whole genome shotgun (WGS) entry which is preliminary data.</text>
</comment>
<protein>
    <submittedName>
        <fullName evidence="6">DNA photolyase</fullName>
    </submittedName>
</protein>
<evidence type="ECO:0000256" key="4">
    <source>
        <dbReference type="SAM" id="MobiDB-lite"/>
    </source>
</evidence>
<evidence type="ECO:0000256" key="1">
    <source>
        <dbReference type="ARBA" id="ARBA00022630"/>
    </source>
</evidence>
<dbReference type="Proteomes" id="UP000309550">
    <property type="component" value="Unassembled WGS sequence"/>
</dbReference>
<dbReference type="Gene3D" id="1.10.579.10">
    <property type="entry name" value="DNA Cyclobutane Dipyrimidine Photolyase, subunit A, domain 3"/>
    <property type="match status" value="1"/>
</dbReference>
<dbReference type="InterPro" id="IPR002081">
    <property type="entry name" value="Cryptochrome/DNA_photolyase_1"/>
</dbReference>
<dbReference type="GO" id="GO:0032922">
    <property type="term" value="P:circadian regulation of gene expression"/>
    <property type="evidence" value="ECO:0007669"/>
    <property type="project" value="TreeGrafter"/>
</dbReference>
<name>A0A5S3PID8_9RHOB</name>
<keyword evidence="2 3" id="KW-0274">FAD</keyword>
<dbReference type="PANTHER" id="PTHR11455">
    <property type="entry name" value="CRYPTOCHROME"/>
    <property type="match status" value="1"/>
</dbReference>
<evidence type="ECO:0000313" key="7">
    <source>
        <dbReference type="Proteomes" id="UP000309550"/>
    </source>
</evidence>
<keyword evidence="6" id="KW-0456">Lyase</keyword>
<dbReference type="GO" id="GO:0043153">
    <property type="term" value="P:entrainment of circadian clock by photoperiod"/>
    <property type="evidence" value="ECO:0007669"/>
    <property type="project" value="TreeGrafter"/>
</dbReference>
<dbReference type="AlphaFoldDB" id="A0A5S3PID8"/>
<dbReference type="InterPro" id="IPR005101">
    <property type="entry name" value="Cryptochr/Photolyase_FAD-bd"/>
</dbReference>
<sequence>MSVALTHFPPNRTDALHRLARFVPHAARDYAARRNYDLGPGAHQHVSTLSPYLRTRLVTEEEVLAAVLGRHAASSAEKFVQEVFWRTYWKGWLELRPGVWADYQTQVRRAVDDLQTQGGLRQRWEAACAGDTGIACFDAWARELAQTGYLHNHARMWFASIWVFTLDLPWVLGADFFLRHLLDGDPASNTLGWRWVAGLQTRGKTYAARPDNIAKYTDGRFDPTGQLAREAPALSPAGPDPEPRALPTGQTPPDPGLRTGFILHTDDLSPAFILDRGIAPVATLPVDAASTQSPLHPAPHRAAFHHAALQDVTTRWAERLGDVAPVAGDAQAVADWAAGAGIDQIVMAHAPVGPNADLLARMADHPDMPPVTAVRRDFDSRAWPHATKGFFPFKKHIPDLLAAAGL</sequence>
<evidence type="ECO:0000256" key="3">
    <source>
        <dbReference type="PIRSR" id="PIRSR602081-1"/>
    </source>
</evidence>
<keyword evidence="1 3" id="KW-0285">Flavoprotein</keyword>
<dbReference type="EMBL" id="VANS01000001">
    <property type="protein sequence ID" value="TMM54076.1"/>
    <property type="molecule type" value="Genomic_DNA"/>
</dbReference>
<gene>
    <name evidence="6" type="ORF">FDT80_00255</name>
</gene>
<dbReference type="PANTHER" id="PTHR11455:SF18">
    <property type="entry name" value="SI:CH1073-390K14.1"/>
    <property type="match status" value="1"/>
</dbReference>
<dbReference type="InterPro" id="IPR036134">
    <property type="entry name" value="Crypto/Photolyase_FAD-like_sf"/>
</dbReference>
<feature type="region of interest" description="Disordered" evidence="4">
    <location>
        <begin position="230"/>
        <end position="260"/>
    </location>
</feature>
<feature type="binding site" evidence="3">
    <location>
        <begin position="183"/>
        <end position="185"/>
    </location>
    <ligand>
        <name>FAD</name>
        <dbReference type="ChEBI" id="CHEBI:57692"/>
    </ligand>
</feature>
<reference evidence="6 7" key="1">
    <citation type="submission" date="2019-05" db="EMBL/GenBank/DDBJ databases">
        <title>Sulfitobacter sabulilitoris sp. nov., isolated from a marine sand.</title>
        <authorList>
            <person name="Yoon J.-H."/>
        </authorList>
    </citation>
    <scope>NUCLEOTIDE SEQUENCE [LARGE SCALE GENOMIC DNA]</scope>
    <source>
        <strain evidence="6 7">HSMS-29</strain>
    </source>
</reference>
<dbReference type="OrthoDB" id="9772484at2"/>
<dbReference type="GO" id="GO:0003904">
    <property type="term" value="F:deoxyribodipyrimidine photo-lyase activity"/>
    <property type="evidence" value="ECO:0007669"/>
    <property type="project" value="TreeGrafter"/>
</dbReference>
<dbReference type="SUPFAM" id="SSF48173">
    <property type="entry name" value="Cryptochrome/photolyase FAD-binding domain"/>
    <property type="match status" value="1"/>
</dbReference>
<organism evidence="6 7">
    <name type="scientific">Sulfitobacter sabulilitoris</name>
    <dbReference type="NCBI Taxonomy" id="2562655"/>
    <lineage>
        <taxon>Bacteria</taxon>
        <taxon>Pseudomonadati</taxon>
        <taxon>Pseudomonadota</taxon>
        <taxon>Alphaproteobacteria</taxon>
        <taxon>Rhodobacterales</taxon>
        <taxon>Roseobacteraceae</taxon>
        <taxon>Sulfitobacter</taxon>
    </lineage>
</organism>
<feature type="binding site" evidence="3">
    <location>
        <position position="79"/>
    </location>
    <ligand>
        <name>FAD</name>
        <dbReference type="ChEBI" id="CHEBI:57692"/>
    </ligand>
</feature>
<dbReference type="GO" id="GO:0005737">
    <property type="term" value="C:cytoplasm"/>
    <property type="evidence" value="ECO:0007669"/>
    <property type="project" value="TreeGrafter"/>
</dbReference>
<feature type="domain" description="Cryptochrome/DNA photolyase FAD-binding" evidence="5">
    <location>
        <begin position="79"/>
        <end position="229"/>
    </location>
</feature>
<keyword evidence="7" id="KW-1185">Reference proteome</keyword>
<comment type="cofactor">
    <cofactor evidence="3">
        <name>FAD</name>
        <dbReference type="ChEBI" id="CHEBI:57692"/>
    </cofactor>
    <text evidence="3">Binds 1 FAD per subunit.</text>
</comment>
<dbReference type="GO" id="GO:0003677">
    <property type="term" value="F:DNA binding"/>
    <property type="evidence" value="ECO:0007669"/>
    <property type="project" value="TreeGrafter"/>
</dbReference>
<dbReference type="Pfam" id="PF03441">
    <property type="entry name" value="FAD_binding_7"/>
    <property type="match status" value="1"/>
</dbReference>